<dbReference type="AlphaFoldDB" id="A0A1I2Q2I7"/>
<dbReference type="Proteomes" id="UP000182635">
    <property type="component" value="Unassembled WGS sequence"/>
</dbReference>
<name>A0A1I2Q2I7_9LACO</name>
<dbReference type="GeneID" id="29801798"/>
<keyword evidence="1" id="KW-1133">Transmembrane helix</keyword>
<proteinExistence type="predicted"/>
<evidence type="ECO:0000313" key="3">
    <source>
        <dbReference type="Proteomes" id="UP000182635"/>
    </source>
</evidence>
<dbReference type="RefSeq" id="WP_003694142.1">
    <property type="nucleotide sequence ID" value="NZ_AYYL01000002.1"/>
</dbReference>
<feature type="transmembrane region" description="Helical" evidence="1">
    <location>
        <begin position="66"/>
        <end position="84"/>
    </location>
</feature>
<sequence length="108" mass="12506">MENRSLSIQRIVWYLAIATAFAFVVPILFTYLNTTDVHRIGIILFGIYVVYAVVVGLYAGKSNEHFWVLLFFPILYLIGYRFFFDGYARYFTVVYLGLSFAAYGITKD</sequence>
<dbReference type="EMBL" id="FOPI01000005">
    <property type="protein sequence ID" value="SFG19851.1"/>
    <property type="molecule type" value="Genomic_DNA"/>
</dbReference>
<evidence type="ECO:0000256" key="1">
    <source>
        <dbReference type="SAM" id="Phobius"/>
    </source>
</evidence>
<feature type="transmembrane region" description="Helical" evidence="1">
    <location>
        <begin position="12"/>
        <end position="32"/>
    </location>
</feature>
<feature type="transmembrane region" description="Helical" evidence="1">
    <location>
        <begin position="38"/>
        <end position="59"/>
    </location>
</feature>
<keyword evidence="1" id="KW-0472">Membrane</keyword>
<evidence type="ECO:0000313" key="2">
    <source>
        <dbReference type="EMBL" id="SFG19851.1"/>
    </source>
</evidence>
<protein>
    <submittedName>
        <fullName evidence="2">Uncharacterized protein</fullName>
    </submittedName>
</protein>
<dbReference type="OrthoDB" id="2295747at2"/>
<feature type="transmembrane region" description="Helical" evidence="1">
    <location>
        <begin position="90"/>
        <end position="106"/>
    </location>
</feature>
<organism evidence="2 3">
    <name type="scientific">Ligilactobacillus ruminis DSM 20403 = NBRC 102161</name>
    <dbReference type="NCBI Taxonomy" id="1423798"/>
    <lineage>
        <taxon>Bacteria</taxon>
        <taxon>Bacillati</taxon>
        <taxon>Bacillota</taxon>
        <taxon>Bacilli</taxon>
        <taxon>Lactobacillales</taxon>
        <taxon>Lactobacillaceae</taxon>
        <taxon>Ligilactobacillus</taxon>
    </lineage>
</organism>
<keyword evidence="1" id="KW-0812">Transmembrane</keyword>
<reference evidence="3" key="1">
    <citation type="submission" date="2016-10" db="EMBL/GenBank/DDBJ databases">
        <authorList>
            <person name="Varghese N."/>
            <person name="Submissions S."/>
        </authorList>
    </citation>
    <scope>NUCLEOTIDE SEQUENCE [LARGE SCALE GENOMIC DNA]</scope>
    <source>
        <strain evidence="3">DSM 20403</strain>
    </source>
</reference>
<accession>A0A1I2Q2I7</accession>
<gene>
    <name evidence="2" type="ORF">SAMN02910432_00311</name>
</gene>